<evidence type="ECO:0000313" key="1">
    <source>
        <dbReference type="EMBL" id="TFZ00973.1"/>
    </source>
</evidence>
<keyword evidence="2" id="KW-1185">Reference proteome</keyword>
<comment type="caution">
    <text evidence="1">The sequence shown here is derived from an EMBL/GenBank/DDBJ whole genome shotgun (WGS) entry which is preliminary data.</text>
</comment>
<accession>A0A4Z0BNT2</accession>
<proteinExistence type="predicted"/>
<evidence type="ECO:0000313" key="2">
    <source>
        <dbReference type="Proteomes" id="UP000298180"/>
    </source>
</evidence>
<gene>
    <name evidence="1" type="ORF">EZ313_21340</name>
</gene>
<sequence length="87" mass="9714">MESKLAEWQAAQQRVRELEQQLAIAMLPRMASRESIDIRQVEEDLASARLMADGALQACLSEARRARRVHKSIGIDTGTSSFGRSTK</sequence>
<name>A0A4Z0BNT2_9BURK</name>
<dbReference type="EMBL" id="SMLM01000003">
    <property type="protein sequence ID" value="TFZ00973.1"/>
    <property type="molecule type" value="Genomic_DNA"/>
</dbReference>
<reference evidence="1 2" key="1">
    <citation type="submission" date="2019-03" db="EMBL/GenBank/DDBJ databases">
        <title>Ramlibacter henchirensis DSM 14656, whole genome shotgun sequence.</title>
        <authorList>
            <person name="Zhang X."/>
            <person name="Feng G."/>
            <person name="Zhu H."/>
        </authorList>
    </citation>
    <scope>NUCLEOTIDE SEQUENCE [LARGE SCALE GENOMIC DNA]</scope>
    <source>
        <strain evidence="1 2">DSM 14656</strain>
    </source>
</reference>
<protein>
    <submittedName>
        <fullName evidence="1">Uncharacterized protein</fullName>
    </submittedName>
</protein>
<dbReference type="Proteomes" id="UP000298180">
    <property type="component" value="Unassembled WGS sequence"/>
</dbReference>
<organism evidence="1 2">
    <name type="scientific">Ramlibacter henchirensis</name>
    <dbReference type="NCBI Taxonomy" id="204072"/>
    <lineage>
        <taxon>Bacteria</taxon>
        <taxon>Pseudomonadati</taxon>
        <taxon>Pseudomonadota</taxon>
        <taxon>Betaproteobacteria</taxon>
        <taxon>Burkholderiales</taxon>
        <taxon>Comamonadaceae</taxon>
        <taxon>Ramlibacter</taxon>
    </lineage>
</organism>
<dbReference type="AlphaFoldDB" id="A0A4Z0BNT2"/>